<dbReference type="PANTHER" id="PTHR44051">
    <property type="entry name" value="GLUTATHIONE S-TRANSFERASE-RELATED"/>
    <property type="match status" value="1"/>
</dbReference>
<dbReference type="PROSITE" id="PS50405">
    <property type="entry name" value="GST_CTER"/>
    <property type="match status" value="1"/>
</dbReference>
<reference evidence="4 5" key="1">
    <citation type="journal article" date="2011" name="Curr. Microbiol.">
        <title>Luteibacter jiangsuensis sp. nov.: a methamidophos-degrading bacterium isolated from a methamidophos-manufacturing factory.</title>
        <authorList>
            <person name="Wang L."/>
            <person name="Wang G.L."/>
            <person name="Li S.P."/>
            <person name="Jiang J.D."/>
        </authorList>
    </citation>
    <scope>NUCLEOTIDE SEQUENCE [LARGE SCALE GENOMIC DNA]</scope>
    <source>
        <strain evidence="4 5">CGMCC 1.10133</strain>
    </source>
</reference>
<dbReference type="SFLD" id="SFLDG01151">
    <property type="entry name" value="Main.2:_Nu-like"/>
    <property type="match status" value="1"/>
</dbReference>
<dbReference type="InterPro" id="IPR036249">
    <property type="entry name" value="Thioredoxin-like_sf"/>
</dbReference>
<dbReference type="InterPro" id="IPR036282">
    <property type="entry name" value="Glutathione-S-Trfase_C_sf"/>
</dbReference>
<feature type="domain" description="GST C-terminal" evidence="3">
    <location>
        <begin position="114"/>
        <end position="230"/>
    </location>
</feature>
<dbReference type="InterPro" id="IPR010987">
    <property type="entry name" value="Glutathione-S-Trfase_C-like"/>
</dbReference>
<evidence type="ECO:0000259" key="2">
    <source>
        <dbReference type="PROSITE" id="PS50404"/>
    </source>
</evidence>
<dbReference type="Gene3D" id="1.20.1050.10">
    <property type="match status" value="1"/>
</dbReference>
<sequence length="230" mass="25877">MGADARAVVRPPSPLNPSTRATALNANTSTGPTIYGWRASGNCYKLQLLLDMLGRPYRWIETITTEGATRTPEFLALNPNGKVPLLVLEDGRRLAESNAILCYLAEGTAYLPDDAWERARTLQWLFFEQYSHEPYIAVARFICRWLPADHERRAELPRLRERGGTALDVMERHLAEEPWFSGGVFGIADIALFAYTHCASEAGFDLDRWPRVGAWLDRVRARPGFTPMVA</sequence>
<dbReference type="PROSITE" id="PS50404">
    <property type="entry name" value="GST_NTER"/>
    <property type="match status" value="1"/>
</dbReference>
<evidence type="ECO:0000313" key="5">
    <source>
        <dbReference type="Proteomes" id="UP001429601"/>
    </source>
</evidence>
<evidence type="ECO:0000259" key="3">
    <source>
        <dbReference type="PROSITE" id="PS50405"/>
    </source>
</evidence>
<organism evidence="4 5">
    <name type="scientific">Luteibacter jiangsuensis</name>
    <dbReference type="NCBI Taxonomy" id="637577"/>
    <lineage>
        <taxon>Bacteria</taxon>
        <taxon>Pseudomonadati</taxon>
        <taxon>Pseudomonadota</taxon>
        <taxon>Gammaproteobacteria</taxon>
        <taxon>Lysobacterales</taxon>
        <taxon>Rhodanobacteraceae</taxon>
        <taxon>Luteibacter</taxon>
    </lineage>
</organism>
<dbReference type="SUPFAM" id="SSF47616">
    <property type="entry name" value="GST C-terminal domain-like"/>
    <property type="match status" value="1"/>
</dbReference>
<evidence type="ECO:0000256" key="1">
    <source>
        <dbReference type="SAM" id="MobiDB-lite"/>
    </source>
</evidence>
<dbReference type="Pfam" id="PF13409">
    <property type="entry name" value="GST_N_2"/>
    <property type="match status" value="1"/>
</dbReference>
<dbReference type="SFLD" id="SFLDS00019">
    <property type="entry name" value="Glutathione_Transferase_(cytos"/>
    <property type="match status" value="1"/>
</dbReference>
<dbReference type="SFLD" id="SFLDG00358">
    <property type="entry name" value="Main_(cytGST)"/>
    <property type="match status" value="1"/>
</dbReference>
<feature type="region of interest" description="Disordered" evidence="1">
    <location>
        <begin position="1"/>
        <end position="24"/>
    </location>
</feature>
<name>A0ABX0Q080_9GAMM</name>
<evidence type="ECO:0000313" key="4">
    <source>
        <dbReference type="EMBL" id="NID03924.1"/>
    </source>
</evidence>
<dbReference type="Proteomes" id="UP001429601">
    <property type="component" value="Unassembled WGS sequence"/>
</dbReference>
<dbReference type="CDD" id="cd03056">
    <property type="entry name" value="GST_N_4"/>
    <property type="match status" value="1"/>
</dbReference>
<comment type="caution">
    <text evidence="4">The sequence shown here is derived from an EMBL/GenBank/DDBJ whole genome shotgun (WGS) entry which is preliminary data.</text>
</comment>
<dbReference type="Gene3D" id="3.40.30.10">
    <property type="entry name" value="Glutaredoxin"/>
    <property type="match status" value="1"/>
</dbReference>
<keyword evidence="5" id="KW-1185">Reference proteome</keyword>
<protein>
    <submittedName>
        <fullName evidence="4">Glutathione S-transferase family protein</fullName>
    </submittedName>
</protein>
<proteinExistence type="predicted"/>
<dbReference type="PANTHER" id="PTHR44051:SF2">
    <property type="entry name" value="HYPOTHETICAL GLUTATHIONE S-TRANSFERASE LIKE PROTEIN"/>
    <property type="match status" value="1"/>
</dbReference>
<gene>
    <name evidence="4" type="ORF">HBF26_03440</name>
</gene>
<accession>A0ABX0Q080</accession>
<dbReference type="InterPro" id="IPR040079">
    <property type="entry name" value="Glutathione_S-Trfase"/>
</dbReference>
<feature type="domain" description="GST N-terminal" evidence="2">
    <location>
        <begin position="30"/>
        <end position="112"/>
    </location>
</feature>
<dbReference type="Pfam" id="PF13410">
    <property type="entry name" value="GST_C_2"/>
    <property type="match status" value="1"/>
</dbReference>
<dbReference type="SUPFAM" id="SSF52833">
    <property type="entry name" value="Thioredoxin-like"/>
    <property type="match status" value="1"/>
</dbReference>
<dbReference type="EMBL" id="JAAQQR010000001">
    <property type="protein sequence ID" value="NID03924.1"/>
    <property type="molecule type" value="Genomic_DNA"/>
</dbReference>
<dbReference type="InterPro" id="IPR004045">
    <property type="entry name" value="Glutathione_S-Trfase_N"/>
</dbReference>